<keyword evidence="3" id="KW-1185">Reference proteome</keyword>
<evidence type="ECO:0000313" key="3">
    <source>
        <dbReference type="Proteomes" id="UP000253420"/>
    </source>
</evidence>
<proteinExistence type="predicted"/>
<dbReference type="InterPro" id="IPR051044">
    <property type="entry name" value="MAG_DAG_Lipase"/>
</dbReference>
<keyword evidence="2" id="KW-0378">Hydrolase</keyword>
<dbReference type="EMBL" id="QOZG01000001">
    <property type="protein sequence ID" value="RCS25496.1"/>
    <property type="molecule type" value="Genomic_DNA"/>
</dbReference>
<evidence type="ECO:0000313" key="2">
    <source>
        <dbReference type="EMBL" id="RCS25496.1"/>
    </source>
</evidence>
<comment type="caution">
    <text evidence="2">The sequence shown here is derived from an EMBL/GenBank/DDBJ whole genome shotgun (WGS) entry which is preliminary data.</text>
</comment>
<name>A0A368K804_9HYPH</name>
<dbReference type="SUPFAM" id="SSF53474">
    <property type="entry name" value="alpha/beta-Hydrolases"/>
    <property type="match status" value="1"/>
</dbReference>
<dbReference type="Pfam" id="PF12146">
    <property type="entry name" value="Hydrolase_4"/>
    <property type="match status" value="1"/>
</dbReference>
<dbReference type="Gene3D" id="3.40.50.1820">
    <property type="entry name" value="alpha/beta hydrolase"/>
    <property type="match status" value="1"/>
</dbReference>
<dbReference type="Proteomes" id="UP000253420">
    <property type="component" value="Unassembled WGS sequence"/>
</dbReference>
<dbReference type="AlphaFoldDB" id="A0A368K804"/>
<evidence type="ECO:0000259" key="1">
    <source>
        <dbReference type="Pfam" id="PF12146"/>
    </source>
</evidence>
<sequence>MTEQQLTIGSPHSQDYSYLAHGENGLPFQTAEHFTSPTGAAISLRHAVARGKPRAAIQINHGLAEHSARYIGFAKRLAAAGFHVYAHDHRGHGETTAPDAPRGMFSVRGGAAKVLADVAAVNTHIHRVHSDLPIVIFGHSMGGLITLSHILRHPETVDAAAIWNANFSAGAAGRLAQLILKAERMLLGSDVPSHILPKLTFRAWGRGIPNRRTDFDWLSRDPTEVDAYIADSHCGWDASVGMWLDVFDFVFYGARDGNFAKVRRDMPLHLVGGEKDPATDNGKAVAALVQRMQAMGFRNVTERIYPETRHESLNEINRDAITDDFIAWLNKIVEQSPRYPR</sequence>
<feature type="domain" description="Serine aminopeptidase S33" evidence="1">
    <location>
        <begin position="52"/>
        <end position="316"/>
    </location>
</feature>
<dbReference type="PANTHER" id="PTHR11614">
    <property type="entry name" value="PHOSPHOLIPASE-RELATED"/>
    <property type="match status" value="1"/>
</dbReference>
<dbReference type="InterPro" id="IPR022742">
    <property type="entry name" value="Hydrolase_4"/>
</dbReference>
<accession>A0A368K804</accession>
<organism evidence="2 3">
    <name type="scientific">Phyllobacterium salinisoli</name>
    <dbReference type="NCBI Taxonomy" id="1899321"/>
    <lineage>
        <taxon>Bacteria</taxon>
        <taxon>Pseudomonadati</taxon>
        <taxon>Pseudomonadota</taxon>
        <taxon>Alphaproteobacteria</taxon>
        <taxon>Hyphomicrobiales</taxon>
        <taxon>Phyllobacteriaceae</taxon>
        <taxon>Phyllobacterium</taxon>
    </lineage>
</organism>
<protein>
    <submittedName>
        <fullName evidence="2">Alpha/beta hydrolase</fullName>
    </submittedName>
</protein>
<reference evidence="2 3" key="1">
    <citation type="submission" date="2018-07" db="EMBL/GenBank/DDBJ databases">
        <title>The draft genome of Phyllobacterium salinisoli.</title>
        <authorList>
            <person name="Liu L."/>
            <person name="Li L."/>
            <person name="Zhang X."/>
            <person name="Liang L."/>
        </authorList>
    </citation>
    <scope>NUCLEOTIDE SEQUENCE [LARGE SCALE GENOMIC DNA]</scope>
    <source>
        <strain evidence="2 3">LLAN61</strain>
    </source>
</reference>
<dbReference type="OrthoDB" id="9806902at2"/>
<dbReference type="GO" id="GO:0016787">
    <property type="term" value="F:hydrolase activity"/>
    <property type="evidence" value="ECO:0007669"/>
    <property type="project" value="UniProtKB-KW"/>
</dbReference>
<gene>
    <name evidence="2" type="ORF">DUT91_01460</name>
</gene>
<dbReference type="InterPro" id="IPR029058">
    <property type="entry name" value="AB_hydrolase_fold"/>
</dbReference>